<dbReference type="Gene3D" id="3.90.226.10">
    <property type="entry name" value="2-enoyl-CoA Hydratase, Chain A, domain 1"/>
    <property type="match status" value="1"/>
</dbReference>
<dbReference type="PANTHER" id="PTHR43802:SF1">
    <property type="entry name" value="IP11341P-RELATED"/>
    <property type="match status" value="1"/>
</dbReference>
<reference evidence="3 4" key="1">
    <citation type="submission" date="2019-03" db="EMBL/GenBank/DDBJ databases">
        <title>Metabolic potential of uncultured bacteria and archaea associated with petroleum seepage in deep-sea sediments.</title>
        <authorList>
            <person name="Dong X."/>
            <person name="Hubert C."/>
        </authorList>
    </citation>
    <scope>NUCLEOTIDE SEQUENCE [LARGE SCALE GENOMIC DNA]</scope>
    <source>
        <strain evidence="3">E44_bin18</strain>
    </source>
</reference>
<dbReference type="PANTHER" id="PTHR43802">
    <property type="entry name" value="ENOYL-COA HYDRATASE"/>
    <property type="match status" value="1"/>
</dbReference>
<dbReference type="EC" id="3.7.1.21" evidence="2"/>
<dbReference type="CDD" id="cd06558">
    <property type="entry name" value="crotonase-like"/>
    <property type="match status" value="1"/>
</dbReference>
<dbReference type="SUPFAM" id="SSF52096">
    <property type="entry name" value="ClpP/crotonase"/>
    <property type="match status" value="1"/>
</dbReference>
<dbReference type="InterPro" id="IPR001753">
    <property type="entry name" value="Enoyl-CoA_hydra/iso"/>
</dbReference>
<dbReference type="InterPro" id="IPR017613">
    <property type="entry name" value="Dearomat_hydrolase"/>
</dbReference>
<evidence type="ECO:0000313" key="4">
    <source>
        <dbReference type="Proteomes" id="UP000315525"/>
    </source>
</evidence>
<organism evidence="3 4">
    <name type="scientific">candidate division TA06 bacterium</name>
    <dbReference type="NCBI Taxonomy" id="2250710"/>
    <lineage>
        <taxon>Bacteria</taxon>
        <taxon>Bacteria division TA06</taxon>
    </lineage>
</organism>
<evidence type="ECO:0000313" key="3">
    <source>
        <dbReference type="EMBL" id="TET43734.1"/>
    </source>
</evidence>
<dbReference type="NCBIfam" id="TIGR03200">
    <property type="entry name" value="dearomat_oah"/>
    <property type="match status" value="1"/>
</dbReference>
<dbReference type="Pfam" id="PF00378">
    <property type="entry name" value="ECH_1"/>
    <property type="match status" value="1"/>
</dbReference>
<protein>
    <recommendedName>
        <fullName evidence="2">6-oxocyclohex-1-ene-1-carbonyl-CoA hydratase</fullName>
        <ecNumber evidence="2">3.7.1.21</ecNumber>
    </recommendedName>
</protein>
<sequence length="379" mass="42467">MSLDWLPRDDEVKNHALWGKEHFGTEPPCVIYEKRPVIDSDGNEVKGLYSAWVILNNPKQYNSYTTEMVKGVIAGFQNASLDRSVVSVVFTAVGDRAFCTGGNTKEYAEYYSKRPNEYGEYMDLFNQMVDAILMCKKPTICRVNGMRIAGGQEIGMACDIAIAADTATFGQAGPRHGSAPDGGSSDFLPWYLSIEDALWNCVSCEIWSAYKMKRLGLITRVVPVIKDGEKWIRNPMVITGKYVEDGEIVYGELVKGEELKKAKEFLKGGKKDFGLLDAAVNEVIWKFVNLMPGCLIKSIDGVRMKKKFFWDVAKLANRHWLAANMSTEAFLGFHAFNTKKITGKDVIDFVKYRQLIAEGHVFDDSLAEEVFGKPKPEAE</sequence>
<evidence type="ECO:0000256" key="2">
    <source>
        <dbReference type="NCBIfam" id="TIGR03200"/>
    </source>
</evidence>
<dbReference type="Proteomes" id="UP000315525">
    <property type="component" value="Unassembled WGS sequence"/>
</dbReference>
<dbReference type="AlphaFoldDB" id="A0A523UMH8"/>
<dbReference type="EMBL" id="SOJN01000148">
    <property type="protein sequence ID" value="TET43734.1"/>
    <property type="molecule type" value="Genomic_DNA"/>
</dbReference>
<dbReference type="GO" id="GO:0018807">
    <property type="term" value="F:6-hydroxycyclohex-1-ene-1-carboxyl-CoA hydratase activity"/>
    <property type="evidence" value="ECO:0007669"/>
    <property type="project" value="UniProtKB-UniRule"/>
</dbReference>
<evidence type="ECO:0000256" key="1">
    <source>
        <dbReference type="ARBA" id="ARBA00005254"/>
    </source>
</evidence>
<gene>
    <name evidence="3" type="primary">oah</name>
    <name evidence="3" type="ORF">E3J62_12335</name>
</gene>
<name>A0A523UMH8_UNCT6</name>
<accession>A0A523UMH8</accession>
<comment type="similarity">
    <text evidence="1">Belongs to the enoyl-CoA hydratase/isomerase family.</text>
</comment>
<dbReference type="InterPro" id="IPR029045">
    <property type="entry name" value="ClpP/crotonase-like_dom_sf"/>
</dbReference>
<dbReference type="GO" id="GO:0016823">
    <property type="term" value="F:hydrolase activity, acting on acid carbon-carbon bonds, in ketonic substances"/>
    <property type="evidence" value="ECO:0007669"/>
    <property type="project" value="InterPro"/>
</dbReference>
<keyword evidence="3" id="KW-0378">Hydrolase</keyword>
<comment type="caution">
    <text evidence="3">The sequence shown here is derived from an EMBL/GenBank/DDBJ whole genome shotgun (WGS) entry which is preliminary data.</text>
</comment>
<proteinExistence type="inferred from homology"/>